<protein>
    <submittedName>
        <fullName evidence="2">Uncharacterized protein</fullName>
    </submittedName>
</protein>
<name>A0A5J5EJ68_9PEZI</name>
<gene>
    <name evidence="2" type="ORF">FN846DRAFT_995626</name>
</gene>
<evidence type="ECO:0000313" key="3">
    <source>
        <dbReference type="Proteomes" id="UP000326924"/>
    </source>
</evidence>
<keyword evidence="1" id="KW-0472">Membrane</keyword>
<dbReference type="AlphaFoldDB" id="A0A5J5EJ68"/>
<dbReference type="EMBL" id="VXIS01000246">
    <property type="protein sequence ID" value="KAA8895745.1"/>
    <property type="molecule type" value="Genomic_DNA"/>
</dbReference>
<dbReference type="InParanoid" id="A0A5J5EJ68"/>
<accession>A0A5J5EJ68</accession>
<evidence type="ECO:0000313" key="2">
    <source>
        <dbReference type="EMBL" id="KAA8895745.1"/>
    </source>
</evidence>
<dbReference type="Proteomes" id="UP000326924">
    <property type="component" value="Unassembled WGS sequence"/>
</dbReference>
<proteinExistence type="predicted"/>
<organism evidence="2 3">
    <name type="scientific">Sphaerosporella brunnea</name>
    <dbReference type="NCBI Taxonomy" id="1250544"/>
    <lineage>
        <taxon>Eukaryota</taxon>
        <taxon>Fungi</taxon>
        <taxon>Dikarya</taxon>
        <taxon>Ascomycota</taxon>
        <taxon>Pezizomycotina</taxon>
        <taxon>Pezizomycetes</taxon>
        <taxon>Pezizales</taxon>
        <taxon>Pyronemataceae</taxon>
        <taxon>Sphaerosporella</taxon>
    </lineage>
</organism>
<feature type="transmembrane region" description="Helical" evidence="1">
    <location>
        <begin position="160"/>
        <end position="179"/>
    </location>
</feature>
<sequence length="191" mass="20925">MSTTPEPITAHDANQYTMESEYDENMVAIIAQQTVTEKSDGKQITGVFVVVPEPDENGHCIGVIGSLDVVLQPLGGIIIHDIVDVEAVDFGGTALARSPQLPSQPSRGDLRAETLPRLTATQSHPGPAAVTPPFRATNMRLQAFEMDPPREPRMKIRRRNLLVLVAFVGLALVGIYWLIRWVTTKKKLPGH</sequence>
<keyword evidence="1" id="KW-0812">Transmembrane</keyword>
<reference evidence="2 3" key="1">
    <citation type="submission" date="2019-09" db="EMBL/GenBank/DDBJ databases">
        <title>Draft genome of the ectomycorrhizal ascomycete Sphaerosporella brunnea.</title>
        <authorList>
            <consortium name="DOE Joint Genome Institute"/>
            <person name="Benucci G.M."/>
            <person name="Marozzi G."/>
            <person name="Antonielli L."/>
            <person name="Sanchez S."/>
            <person name="Marco P."/>
            <person name="Wang X."/>
            <person name="Falini L.B."/>
            <person name="Barry K."/>
            <person name="Haridas S."/>
            <person name="Lipzen A."/>
            <person name="Labutti K."/>
            <person name="Grigoriev I.V."/>
            <person name="Murat C."/>
            <person name="Martin F."/>
            <person name="Albertini E."/>
            <person name="Donnini D."/>
            <person name="Bonito G."/>
        </authorList>
    </citation>
    <scope>NUCLEOTIDE SEQUENCE [LARGE SCALE GENOMIC DNA]</scope>
    <source>
        <strain evidence="2 3">Sb_GMNB300</strain>
    </source>
</reference>
<keyword evidence="1" id="KW-1133">Transmembrane helix</keyword>
<evidence type="ECO:0000256" key="1">
    <source>
        <dbReference type="SAM" id="Phobius"/>
    </source>
</evidence>
<comment type="caution">
    <text evidence="2">The sequence shown here is derived from an EMBL/GenBank/DDBJ whole genome shotgun (WGS) entry which is preliminary data.</text>
</comment>
<keyword evidence="3" id="KW-1185">Reference proteome</keyword>